<dbReference type="OrthoDB" id="264015at2759"/>
<evidence type="ECO:0000256" key="2">
    <source>
        <dbReference type="SAM" id="Phobius"/>
    </source>
</evidence>
<feature type="transmembrane region" description="Helical" evidence="2">
    <location>
        <begin position="32"/>
        <end position="52"/>
    </location>
</feature>
<feature type="domain" description="MHYT" evidence="3">
    <location>
        <begin position="28"/>
        <end position="228"/>
    </location>
</feature>
<dbReference type="RefSeq" id="XP_021872402.1">
    <property type="nucleotide sequence ID" value="XM_022018052.1"/>
</dbReference>
<organism evidence="4 5">
    <name type="scientific">Kockovaella imperatae</name>
    <dbReference type="NCBI Taxonomy" id="4999"/>
    <lineage>
        <taxon>Eukaryota</taxon>
        <taxon>Fungi</taxon>
        <taxon>Dikarya</taxon>
        <taxon>Basidiomycota</taxon>
        <taxon>Agaricomycotina</taxon>
        <taxon>Tremellomycetes</taxon>
        <taxon>Tremellales</taxon>
        <taxon>Cuniculitremaceae</taxon>
        <taxon>Kockovaella</taxon>
    </lineage>
</organism>
<evidence type="ECO:0000259" key="3">
    <source>
        <dbReference type="PROSITE" id="PS50924"/>
    </source>
</evidence>
<dbReference type="PANTHER" id="PTHR35152">
    <property type="entry name" value="DOMAIN SIGNALLING PROTEIN, PUTATIVE (AFU_ORTHOLOGUE AFUA_5G11310)-RELATED"/>
    <property type="match status" value="1"/>
</dbReference>
<feature type="region of interest" description="Disordered" evidence="1">
    <location>
        <begin position="757"/>
        <end position="786"/>
    </location>
</feature>
<dbReference type="AlphaFoldDB" id="A0A1Y1UK91"/>
<dbReference type="PROSITE" id="PS50924">
    <property type="entry name" value="MHYT"/>
    <property type="match status" value="1"/>
</dbReference>
<keyword evidence="2" id="KW-0472">Membrane</keyword>
<gene>
    <name evidence="4" type="ORF">BD324DRAFT_649847</name>
</gene>
<feature type="region of interest" description="Disordered" evidence="1">
    <location>
        <begin position="801"/>
        <end position="838"/>
    </location>
</feature>
<dbReference type="Proteomes" id="UP000193218">
    <property type="component" value="Unassembled WGS sequence"/>
</dbReference>
<dbReference type="PANTHER" id="PTHR35152:SF1">
    <property type="entry name" value="DOMAIN SIGNALLING PROTEIN, PUTATIVE (AFU_ORTHOLOGUE AFUA_5G11310)-RELATED"/>
    <property type="match status" value="1"/>
</dbReference>
<feature type="transmembrane region" description="Helical" evidence="2">
    <location>
        <begin position="134"/>
        <end position="153"/>
    </location>
</feature>
<dbReference type="InterPro" id="IPR005330">
    <property type="entry name" value="MHYT_dom"/>
</dbReference>
<comment type="caution">
    <text evidence="4">The sequence shown here is derived from an EMBL/GenBank/DDBJ whole genome shotgun (WGS) entry which is preliminary data.</text>
</comment>
<dbReference type="GeneID" id="33559861"/>
<evidence type="ECO:0000313" key="5">
    <source>
        <dbReference type="Proteomes" id="UP000193218"/>
    </source>
</evidence>
<feature type="transmembrane region" description="Helical" evidence="2">
    <location>
        <begin position="64"/>
        <end position="87"/>
    </location>
</feature>
<feature type="compositionally biased region" description="Basic and acidic residues" evidence="1">
    <location>
        <begin position="809"/>
        <end position="834"/>
    </location>
</feature>
<reference evidence="4 5" key="1">
    <citation type="submission" date="2017-03" db="EMBL/GenBank/DDBJ databases">
        <title>Widespread Adenine N6-methylation of Active Genes in Fungi.</title>
        <authorList>
            <consortium name="DOE Joint Genome Institute"/>
            <person name="Mondo S.J."/>
            <person name="Dannebaum R.O."/>
            <person name="Kuo R.C."/>
            <person name="Louie K.B."/>
            <person name="Bewick A.J."/>
            <person name="Labutti K."/>
            <person name="Haridas S."/>
            <person name="Kuo A."/>
            <person name="Salamov A."/>
            <person name="Ahrendt S.R."/>
            <person name="Lau R."/>
            <person name="Bowen B.P."/>
            <person name="Lipzen A."/>
            <person name="Sullivan W."/>
            <person name="Andreopoulos W.B."/>
            <person name="Clum A."/>
            <person name="Lindquist E."/>
            <person name="Daum C."/>
            <person name="Northen T.R."/>
            <person name="Ramamoorthy G."/>
            <person name="Schmitz R.J."/>
            <person name="Gryganskyi A."/>
            <person name="Culley D."/>
            <person name="Magnuson J."/>
            <person name="James T.Y."/>
            <person name="O'Malley M.A."/>
            <person name="Stajich J.E."/>
            <person name="Spatafora J.W."/>
            <person name="Visel A."/>
            <person name="Grigoriev I.V."/>
        </authorList>
    </citation>
    <scope>NUCLEOTIDE SEQUENCE [LARGE SCALE GENOMIC DNA]</scope>
    <source>
        <strain evidence="4 5">NRRL Y-17943</strain>
    </source>
</reference>
<dbReference type="InParanoid" id="A0A1Y1UK91"/>
<keyword evidence="2" id="KW-0812">Transmembrane</keyword>
<feature type="transmembrane region" description="Helical" evidence="2">
    <location>
        <begin position="248"/>
        <end position="273"/>
    </location>
</feature>
<feature type="transmembrane region" description="Helical" evidence="2">
    <location>
        <begin position="107"/>
        <end position="127"/>
    </location>
</feature>
<sequence>MIWPPEEIWDDPMQLVEYYETHAISLHPLPGILVLSIIVSVLGSYATLLVLGRRTSSRGWRNHLFLGLAAVCFAAVAVWGMHFVSYVGVRGRASPDLTWYIEFSRGMTAVSLFVPLISTAMAFWFIGYELDIPWWRIVVSGVFVGLTIVFMHYSAAFRLPFLRVGYSVVTVVFAIVLACVAATAALFLFFRLRSQWSVSWWKRGLCSIFLAVAVCGMHYLGLGGTSYFTKPGVMPDQLAGGGGQSTRLIIAISVMCAMIVVISITFALIDLLARREIRKKARHIVVASAAFAEDGKILVRHDGTIPMQMIETEADLGGVMSELDPRQSTFQWLYQLTFNWSLVRPFVPRVFESTERRTKSKQSRESAEFRQRFVEASVLLARQLGTSVESLGELFDRVMTTGTRIPVPDAAATSDDSSSIHGITLKLHASEGVLLFLVREIGKGLPLAVDYPKMNQDTPGNFDTVDWWLERGYRLTETRFFSRTLADHMGVGKGEMDVFLSACKTYAKRGSKPVVQSGGTYLGLFGVRPTDSTLDVLVYNFARHQIPAYRLPDVQYPLTASMRAWIRECSNATMSEILERANESLARADSSDQGSIQSREDEELLEFQAAIVVAMESLTSALKSWPTIQDLARLSPEVLELPSSNFDDDPPAQMVVLEVILPAPEARLTPIQSRASGIQAPVLSSGRADSDKPPPPFIYTPWTLFAKSQNMIIRGKKWNEICKSLNTELIKSYPLIPTDLAAEIDAEEKAIQDIPSLPRVSRLGRRPGTGTSPATPAPLASPDSLGFSDIDTIAEEKAALQESAVRRPGTGEKESAKRGLFVGRKDVTGDERRGPPIYRSVRQKTDGWYLRSMRTLERGEQGSWLNGNDWQAGV</sequence>
<dbReference type="STRING" id="4999.A0A1Y1UK91"/>
<feature type="transmembrane region" description="Helical" evidence="2">
    <location>
        <begin position="165"/>
        <end position="192"/>
    </location>
</feature>
<proteinExistence type="predicted"/>
<evidence type="ECO:0000256" key="1">
    <source>
        <dbReference type="SAM" id="MobiDB-lite"/>
    </source>
</evidence>
<name>A0A1Y1UK91_9TREE</name>
<evidence type="ECO:0000313" key="4">
    <source>
        <dbReference type="EMBL" id="ORX38480.1"/>
    </source>
</evidence>
<protein>
    <recommendedName>
        <fullName evidence="3">MHYT domain-containing protein</fullName>
    </recommendedName>
</protein>
<feature type="transmembrane region" description="Helical" evidence="2">
    <location>
        <begin position="204"/>
        <end position="228"/>
    </location>
</feature>
<feature type="compositionally biased region" description="Low complexity" evidence="1">
    <location>
        <begin position="766"/>
        <end position="785"/>
    </location>
</feature>
<dbReference type="Pfam" id="PF03707">
    <property type="entry name" value="MHYT"/>
    <property type="match status" value="1"/>
</dbReference>
<accession>A0A1Y1UK91</accession>
<keyword evidence="5" id="KW-1185">Reference proteome</keyword>
<dbReference type="EMBL" id="NBSH01000004">
    <property type="protein sequence ID" value="ORX38480.1"/>
    <property type="molecule type" value="Genomic_DNA"/>
</dbReference>
<keyword evidence="2" id="KW-1133">Transmembrane helix</keyword>